<gene>
    <name evidence="2" type="ORF">CYFUS_009013</name>
</gene>
<dbReference type="PROSITE" id="PS51257">
    <property type="entry name" value="PROKAR_LIPOPROTEIN"/>
    <property type="match status" value="1"/>
</dbReference>
<name>A0A250JIS3_9BACT</name>
<feature type="domain" description="Transmembrane protein 131-like N-terminal" evidence="1">
    <location>
        <begin position="43"/>
        <end position="122"/>
    </location>
</feature>
<evidence type="ECO:0000313" key="3">
    <source>
        <dbReference type="Proteomes" id="UP000217257"/>
    </source>
</evidence>
<accession>A0A250JIS3</accession>
<protein>
    <recommendedName>
        <fullName evidence="1">Transmembrane protein 131-like N-terminal domain-containing protein</fullName>
    </recommendedName>
</protein>
<dbReference type="Gene3D" id="2.60.40.10">
    <property type="entry name" value="Immunoglobulins"/>
    <property type="match status" value="1"/>
</dbReference>
<dbReference type="InterPro" id="IPR022113">
    <property type="entry name" value="TMEM131L_N"/>
</dbReference>
<evidence type="ECO:0000313" key="2">
    <source>
        <dbReference type="EMBL" id="ATB43533.1"/>
    </source>
</evidence>
<evidence type="ECO:0000259" key="1">
    <source>
        <dbReference type="Pfam" id="PF12371"/>
    </source>
</evidence>
<dbReference type="RefSeq" id="WP_095990933.1">
    <property type="nucleotide sequence ID" value="NZ_CP022098.1"/>
</dbReference>
<dbReference type="Proteomes" id="UP000217257">
    <property type="component" value="Chromosome"/>
</dbReference>
<dbReference type="Pfam" id="PF12371">
    <property type="entry name" value="TMEM131_like_N"/>
    <property type="match status" value="1"/>
</dbReference>
<dbReference type="KEGG" id="cfus:CYFUS_009013"/>
<proteinExistence type="predicted"/>
<dbReference type="AlphaFoldDB" id="A0A250JIS3"/>
<sequence length="145" mass="14856">MRRSGFVVLTCLVSAACGPAPERDAHGPADAVAQSQGKLQFDVVISPSSLDFGPQTVGTTSAPLAFTVQNNGTEAVHITFGVNPPFTPPSPRDPVLAPGDSRELKLVFSPTSVGAFSAPIYIMPMGPGGSSLFFRGELSGTGVAP</sequence>
<dbReference type="InterPro" id="IPR013783">
    <property type="entry name" value="Ig-like_fold"/>
</dbReference>
<reference evidence="2 3" key="1">
    <citation type="submission" date="2017-06" db="EMBL/GenBank/DDBJ databases">
        <title>Sequencing and comparative analysis of myxobacterial genomes.</title>
        <authorList>
            <person name="Rupp O."/>
            <person name="Goesmann A."/>
            <person name="Sogaard-Andersen L."/>
        </authorList>
    </citation>
    <scope>NUCLEOTIDE SEQUENCE [LARGE SCALE GENOMIC DNA]</scope>
    <source>
        <strain evidence="2 3">DSM 52655</strain>
    </source>
</reference>
<organism evidence="2 3">
    <name type="scientific">Cystobacter fuscus</name>
    <dbReference type="NCBI Taxonomy" id="43"/>
    <lineage>
        <taxon>Bacteria</taxon>
        <taxon>Pseudomonadati</taxon>
        <taxon>Myxococcota</taxon>
        <taxon>Myxococcia</taxon>
        <taxon>Myxococcales</taxon>
        <taxon>Cystobacterineae</taxon>
        <taxon>Archangiaceae</taxon>
        <taxon>Cystobacter</taxon>
    </lineage>
</organism>
<dbReference type="EMBL" id="CP022098">
    <property type="protein sequence ID" value="ATB43533.1"/>
    <property type="molecule type" value="Genomic_DNA"/>
</dbReference>